<evidence type="ECO:0000256" key="3">
    <source>
        <dbReference type="ARBA" id="ARBA00022842"/>
    </source>
</evidence>
<evidence type="ECO:0000313" key="5">
    <source>
        <dbReference type="EMBL" id="MFC6868017.1"/>
    </source>
</evidence>
<dbReference type="Proteomes" id="UP001596337">
    <property type="component" value="Unassembled WGS sequence"/>
</dbReference>
<protein>
    <submittedName>
        <fullName evidence="5">HpcH/HpaI aldolase/citrate lyase family protein</fullName>
    </submittedName>
</protein>
<keyword evidence="5" id="KW-0456">Lyase</keyword>
<dbReference type="PANTHER" id="PTHR32308">
    <property type="entry name" value="LYASE BETA SUBUNIT, PUTATIVE (AFU_ORTHOLOGUE AFUA_4G13030)-RELATED"/>
    <property type="match status" value="1"/>
</dbReference>
<evidence type="ECO:0000259" key="4">
    <source>
        <dbReference type="Pfam" id="PF03328"/>
    </source>
</evidence>
<gene>
    <name evidence="5" type="ORF">ACFQGD_12770</name>
</gene>
<dbReference type="RefSeq" id="WP_345393138.1">
    <property type="nucleotide sequence ID" value="NZ_BAABLA010000017.1"/>
</dbReference>
<dbReference type="InterPro" id="IPR005000">
    <property type="entry name" value="Aldolase/citrate-lyase_domain"/>
</dbReference>
<dbReference type="GO" id="GO:0016829">
    <property type="term" value="F:lyase activity"/>
    <property type="evidence" value="ECO:0007669"/>
    <property type="project" value="UniProtKB-KW"/>
</dbReference>
<evidence type="ECO:0000313" key="6">
    <source>
        <dbReference type="Proteomes" id="UP001596337"/>
    </source>
</evidence>
<dbReference type="Pfam" id="PF03328">
    <property type="entry name" value="HpcH_HpaI"/>
    <property type="match status" value="1"/>
</dbReference>
<evidence type="ECO:0000256" key="2">
    <source>
        <dbReference type="ARBA" id="ARBA00022723"/>
    </source>
</evidence>
<reference evidence="6" key="1">
    <citation type="journal article" date="2019" name="Int. J. Syst. Evol. Microbiol.">
        <title>The Global Catalogue of Microorganisms (GCM) 10K type strain sequencing project: providing services to taxonomists for standard genome sequencing and annotation.</title>
        <authorList>
            <consortium name="The Broad Institute Genomics Platform"/>
            <consortium name="The Broad Institute Genome Sequencing Center for Infectious Disease"/>
            <person name="Wu L."/>
            <person name="Ma J."/>
        </authorList>
    </citation>
    <scope>NUCLEOTIDE SEQUENCE [LARGE SCALE GENOMIC DNA]</scope>
    <source>
        <strain evidence="6">KCTC 32255</strain>
    </source>
</reference>
<dbReference type="PIRSF" id="PIRSF015582">
    <property type="entry name" value="Cit_lyase_B"/>
    <property type="match status" value="1"/>
</dbReference>
<dbReference type="InterPro" id="IPR015813">
    <property type="entry name" value="Pyrv/PenolPyrv_kinase-like_dom"/>
</dbReference>
<dbReference type="InterPro" id="IPR040442">
    <property type="entry name" value="Pyrv_kinase-like_dom_sf"/>
</dbReference>
<dbReference type="SUPFAM" id="SSF51621">
    <property type="entry name" value="Phosphoenolpyruvate/pyruvate domain"/>
    <property type="match status" value="1"/>
</dbReference>
<comment type="cofactor">
    <cofactor evidence="1">
        <name>Mg(2+)</name>
        <dbReference type="ChEBI" id="CHEBI:18420"/>
    </cofactor>
</comment>
<accession>A0ABW2BYA5</accession>
<sequence>MLIRPPRSVLATPATKEWMFGKAAASGADVVFLDLEDAVVPAAKEDARDEAVEALTGRDWGNTERAVRINGLDTPWAHDDIIETVTGAREAMDTLIVPKVTAARDVWWVDVLLTQVEKKLGLAERIRVQAVIETVEGLINVEAIAKASPRLTAISFGAGDYSLSQGARVGANLESTIPYPGDIWQYARSKILVAARAAGVAAIDSAYPDYRDHAGFEQAAQRAAVLGFSGKLVIHPSQVIIANRVFSPSKKEIDLARRHLASVEQGEAAGQGAVSLDGVLVDAFHLRWARQILARVSGAS</sequence>
<keyword evidence="6" id="KW-1185">Reference proteome</keyword>
<keyword evidence="2" id="KW-0479">Metal-binding</keyword>
<organism evidence="5 6">
    <name type="scientific">Haloechinothrix salitolerans</name>
    <dbReference type="NCBI Taxonomy" id="926830"/>
    <lineage>
        <taxon>Bacteria</taxon>
        <taxon>Bacillati</taxon>
        <taxon>Actinomycetota</taxon>
        <taxon>Actinomycetes</taxon>
        <taxon>Pseudonocardiales</taxon>
        <taxon>Pseudonocardiaceae</taxon>
        <taxon>Haloechinothrix</taxon>
    </lineage>
</organism>
<feature type="domain" description="HpcH/HpaI aldolase/citrate lyase" evidence="4">
    <location>
        <begin position="7"/>
        <end position="236"/>
    </location>
</feature>
<proteinExistence type="predicted"/>
<dbReference type="PANTHER" id="PTHR32308:SF10">
    <property type="entry name" value="CITRATE LYASE SUBUNIT BETA"/>
    <property type="match status" value="1"/>
</dbReference>
<dbReference type="InterPro" id="IPR011206">
    <property type="entry name" value="Citrate_lyase_beta/mcl1/mcl2"/>
</dbReference>
<keyword evidence="3" id="KW-0460">Magnesium</keyword>
<dbReference type="Gene3D" id="3.20.20.60">
    <property type="entry name" value="Phosphoenolpyruvate-binding domains"/>
    <property type="match status" value="1"/>
</dbReference>
<comment type="caution">
    <text evidence="5">The sequence shown here is derived from an EMBL/GenBank/DDBJ whole genome shotgun (WGS) entry which is preliminary data.</text>
</comment>
<name>A0ABW2BYA5_9PSEU</name>
<dbReference type="EMBL" id="JBHSXX010000001">
    <property type="protein sequence ID" value="MFC6868017.1"/>
    <property type="molecule type" value="Genomic_DNA"/>
</dbReference>
<evidence type="ECO:0000256" key="1">
    <source>
        <dbReference type="ARBA" id="ARBA00001946"/>
    </source>
</evidence>